<feature type="active site" description="Nucleophile" evidence="5">
    <location>
        <position position="421"/>
    </location>
</feature>
<evidence type="ECO:0000256" key="6">
    <source>
        <dbReference type="SAM" id="MobiDB-lite"/>
    </source>
</evidence>
<dbReference type="CDD" id="cd02440">
    <property type="entry name" value="AdoMet_MTases"/>
    <property type="match status" value="1"/>
</dbReference>
<accession>A0AAE0CBU8</accession>
<sequence>MAQIFPNDIQAHLLQHYDQESLDRLSACLSRPPQSLCVRVNTARTEALAFLPKLRNVLEEIADSSSRGWVCNIDPIIADAVFIRLPEEAALAADGISRPDKSCGREVVVSRKCGEGVLRGADVFVPGVLSTSRKAAAKDIVTVLCDVEDQLCRGCSTEILSTHTISPKSLKGKQKPRMKPTSEHLDHAHRSEDLVPREHEPTADGLGELPDGILLLGYGQLELTRSDIFSRRKGLAVRMLHTQLPFPPMNGLLPDLMYLQNFPSIVTAHVLGPQAGERILDMCAAPGGKASHLAALLRGTGEVVALDRSASKVAEIRQLAARLNLRNLSAYCCDATLAVAASGAAAGPLVKAGKQVHVTFEPESFDCVLLDAPCSALGLRPRLKVALTAIELHGMAVYQRQLICAAISLLRVGGRLVYSTCTINPEENEGNVSHLLAAFPCMELRPALPCVGGPGLLGAGLTRNQASLVQRFEPGACAYDTNGFFIASFVKTSSNQSTSNAQST</sequence>
<dbReference type="InterPro" id="IPR001678">
    <property type="entry name" value="MeTrfase_RsmB-F_NOP2_dom"/>
</dbReference>
<evidence type="ECO:0000256" key="5">
    <source>
        <dbReference type="PROSITE-ProRule" id="PRU01023"/>
    </source>
</evidence>
<dbReference type="PRINTS" id="PR02008">
    <property type="entry name" value="RCMTFAMILY"/>
</dbReference>
<comment type="caution">
    <text evidence="8">The sequence shown here is derived from an EMBL/GenBank/DDBJ whole genome shotgun (WGS) entry which is preliminary data.</text>
</comment>
<feature type="binding site" evidence="5">
    <location>
        <position position="334"/>
    </location>
    <ligand>
        <name>S-adenosyl-L-methionine</name>
        <dbReference type="ChEBI" id="CHEBI:59789"/>
    </ligand>
</feature>
<reference evidence="8 9" key="1">
    <citation type="journal article" date="2015" name="Genome Biol. Evol.">
        <title>Comparative Genomics of a Bacterivorous Green Alga Reveals Evolutionary Causalities and Consequences of Phago-Mixotrophic Mode of Nutrition.</title>
        <authorList>
            <person name="Burns J.A."/>
            <person name="Paasch A."/>
            <person name="Narechania A."/>
            <person name="Kim E."/>
        </authorList>
    </citation>
    <scope>NUCLEOTIDE SEQUENCE [LARGE SCALE GENOMIC DNA]</scope>
    <source>
        <strain evidence="8 9">PLY_AMNH</strain>
    </source>
</reference>
<keyword evidence="3 5" id="KW-0949">S-adenosyl-L-methionine</keyword>
<feature type="domain" description="SAM-dependent MTase RsmB/NOP-type" evidence="7">
    <location>
        <begin position="185"/>
        <end position="492"/>
    </location>
</feature>
<dbReference type="GO" id="GO:0008173">
    <property type="term" value="F:RNA methyltransferase activity"/>
    <property type="evidence" value="ECO:0007669"/>
    <property type="project" value="InterPro"/>
</dbReference>
<dbReference type="GO" id="GO:0003723">
    <property type="term" value="F:RNA binding"/>
    <property type="evidence" value="ECO:0007669"/>
    <property type="project" value="UniProtKB-UniRule"/>
</dbReference>
<dbReference type="InterPro" id="IPR036974">
    <property type="entry name" value="PUA_sf"/>
</dbReference>
<dbReference type="GO" id="GO:0001510">
    <property type="term" value="P:RNA methylation"/>
    <property type="evidence" value="ECO:0007669"/>
    <property type="project" value="InterPro"/>
</dbReference>
<keyword evidence="9" id="KW-1185">Reference proteome</keyword>
<keyword evidence="1 5" id="KW-0489">Methyltransferase</keyword>
<evidence type="ECO:0000256" key="4">
    <source>
        <dbReference type="ARBA" id="ARBA00022884"/>
    </source>
</evidence>
<feature type="compositionally biased region" description="Basic and acidic residues" evidence="6">
    <location>
        <begin position="180"/>
        <end position="200"/>
    </location>
</feature>
<evidence type="ECO:0000313" key="8">
    <source>
        <dbReference type="EMBL" id="KAK3252167.1"/>
    </source>
</evidence>
<evidence type="ECO:0000256" key="2">
    <source>
        <dbReference type="ARBA" id="ARBA00022679"/>
    </source>
</evidence>
<dbReference type="InterPro" id="IPR049560">
    <property type="entry name" value="MeTrfase_RsmB-F_NOP2_cat"/>
</dbReference>
<dbReference type="EMBL" id="LGRX02025593">
    <property type="protein sequence ID" value="KAK3252167.1"/>
    <property type="molecule type" value="Genomic_DNA"/>
</dbReference>
<dbReference type="Gene3D" id="3.40.50.150">
    <property type="entry name" value="Vaccinia Virus protein VP39"/>
    <property type="match status" value="1"/>
</dbReference>
<feature type="binding site" evidence="5">
    <location>
        <begin position="283"/>
        <end position="289"/>
    </location>
    <ligand>
        <name>S-adenosyl-L-methionine</name>
        <dbReference type="ChEBI" id="CHEBI:59789"/>
    </ligand>
</feature>
<dbReference type="PANTHER" id="PTHR22807:SF34">
    <property type="entry name" value="TRNA (CYTOSINE(72)-C(5))-METHYLTRANSFERASE NSUN6"/>
    <property type="match status" value="1"/>
</dbReference>
<name>A0AAE0CBU8_9CHLO</name>
<organism evidence="8 9">
    <name type="scientific">Cymbomonas tetramitiformis</name>
    <dbReference type="NCBI Taxonomy" id="36881"/>
    <lineage>
        <taxon>Eukaryota</taxon>
        <taxon>Viridiplantae</taxon>
        <taxon>Chlorophyta</taxon>
        <taxon>Pyramimonadophyceae</taxon>
        <taxon>Pyramimonadales</taxon>
        <taxon>Pyramimonadaceae</taxon>
        <taxon>Cymbomonas</taxon>
    </lineage>
</organism>
<dbReference type="Proteomes" id="UP001190700">
    <property type="component" value="Unassembled WGS sequence"/>
</dbReference>
<dbReference type="Gene3D" id="2.30.130.10">
    <property type="entry name" value="PUA domain"/>
    <property type="match status" value="1"/>
</dbReference>
<keyword evidence="4 5" id="KW-0694">RNA-binding</keyword>
<dbReference type="PROSITE" id="PS51686">
    <property type="entry name" value="SAM_MT_RSMB_NOP"/>
    <property type="match status" value="1"/>
</dbReference>
<proteinExistence type="inferred from homology"/>
<feature type="region of interest" description="Disordered" evidence="6">
    <location>
        <begin position="167"/>
        <end position="200"/>
    </location>
</feature>
<evidence type="ECO:0000256" key="3">
    <source>
        <dbReference type="ARBA" id="ARBA00022691"/>
    </source>
</evidence>
<dbReference type="PANTHER" id="PTHR22807">
    <property type="entry name" value="NOP2 YEAST -RELATED NOL1/NOP2/FMU SUN DOMAIN-CONTAINING"/>
    <property type="match status" value="1"/>
</dbReference>
<protein>
    <recommendedName>
        <fullName evidence="7">SAM-dependent MTase RsmB/NOP-type domain-containing protein</fullName>
    </recommendedName>
</protein>
<evidence type="ECO:0000256" key="1">
    <source>
        <dbReference type="ARBA" id="ARBA00022603"/>
    </source>
</evidence>
<comment type="similarity">
    <text evidence="5">Belongs to the class I-like SAM-binding methyltransferase superfamily. RsmB/NOP family.</text>
</comment>
<evidence type="ECO:0000259" key="7">
    <source>
        <dbReference type="PROSITE" id="PS51686"/>
    </source>
</evidence>
<feature type="binding site" evidence="5">
    <location>
        <position position="307"/>
    </location>
    <ligand>
        <name>S-adenosyl-L-methionine</name>
        <dbReference type="ChEBI" id="CHEBI:59789"/>
    </ligand>
</feature>
<keyword evidence="2 5" id="KW-0808">Transferase</keyword>
<dbReference type="SUPFAM" id="SSF53335">
    <property type="entry name" value="S-adenosyl-L-methionine-dependent methyltransferases"/>
    <property type="match status" value="1"/>
</dbReference>
<dbReference type="AlphaFoldDB" id="A0AAE0CBU8"/>
<dbReference type="InterPro" id="IPR029063">
    <property type="entry name" value="SAM-dependent_MTases_sf"/>
</dbReference>
<dbReference type="InterPro" id="IPR023267">
    <property type="entry name" value="RCMT"/>
</dbReference>
<evidence type="ECO:0000313" key="9">
    <source>
        <dbReference type="Proteomes" id="UP001190700"/>
    </source>
</evidence>
<dbReference type="PROSITE" id="PS50890">
    <property type="entry name" value="PUA"/>
    <property type="match status" value="1"/>
</dbReference>
<dbReference type="Pfam" id="PF01189">
    <property type="entry name" value="Methyltr_RsmB-F"/>
    <property type="match status" value="1"/>
</dbReference>
<gene>
    <name evidence="8" type="ORF">CYMTET_38525</name>
</gene>
<feature type="binding site" evidence="5">
    <location>
        <position position="371"/>
    </location>
    <ligand>
        <name>S-adenosyl-L-methionine</name>
        <dbReference type="ChEBI" id="CHEBI:59789"/>
    </ligand>
</feature>